<sequence length="402" mass="44770">MKQVCIVSQHFPPEKSGNASRIHDTAVHLAKLGIGVTVLAPHPTFPTGSFPRTWKRSDVQEVDGIRVVRLWTWQPGTGDPGFGSRMAYYLIFPIHAALWLLLTRSRFDAIMTSAPPLFTGIPGYVLKRRSRVKWILDIRDLWIDASIGLGFLREGSIYEKMSRKFEQMCLSRADLVGVTTEELGRRISSRYRVTAPMELMPNGVNTEFFRPTDGGKKRQIIYAGNVGHAQDLDKVALAVKSMNGTYNLKFVIVGDGDTRKSLERLVKTESLTDSVVFTGTLPREEIPRLLSESLVGVAPLKRLANLEYAAPTKAYEYMACGIPFIGCGNGEIAHLAKESGAGVIADNTPEAIAATLSALLDDPEKMEEMGRRGREYVAEHYDRRSVALKLKHYIERMTWTGV</sequence>
<dbReference type="InterPro" id="IPR050194">
    <property type="entry name" value="Glycosyltransferase_grp1"/>
</dbReference>
<keyword evidence="3" id="KW-0808">Transferase</keyword>
<dbReference type="Pfam" id="PF00534">
    <property type="entry name" value="Glycos_transf_1"/>
    <property type="match status" value="1"/>
</dbReference>
<feature type="domain" description="Glycosyl transferase family 1" evidence="1">
    <location>
        <begin position="210"/>
        <end position="375"/>
    </location>
</feature>
<reference evidence="3 4" key="1">
    <citation type="journal article" date="2015" name="Int. J. Syst. Evol. Microbiol.">
        <title>Methanoculleus sediminis sp. nov., a methanogen from sediments near a submarine mud volcano.</title>
        <authorList>
            <person name="Chen S.C."/>
            <person name="Chen M.F."/>
            <person name="Lai M.C."/>
            <person name="Weng C.Y."/>
            <person name="Wu S.Y."/>
            <person name="Lin S."/>
            <person name="Yang T.F."/>
            <person name="Chen P.C."/>
        </authorList>
    </citation>
    <scope>NUCLEOTIDE SEQUENCE [LARGE SCALE GENOMIC DNA]</scope>
    <source>
        <strain evidence="3 4">S3Fa</strain>
    </source>
</reference>
<keyword evidence="4" id="KW-1185">Reference proteome</keyword>
<proteinExistence type="predicted"/>
<name>A0A0H1R058_9EURY</name>
<comment type="caution">
    <text evidence="3">The sequence shown here is derived from an EMBL/GenBank/DDBJ whole genome shotgun (WGS) entry which is preliminary data.</text>
</comment>
<dbReference type="InterPro" id="IPR001296">
    <property type="entry name" value="Glyco_trans_1"/>
</dbReference>
<accession>A0A0H1R058</accession>
<dbReference type="EMBL" id="JXOJ01000002">
    <property type="protein sequence ID" value="KLK88533.1"/>
    <property type="molecule type" value="Genomic_DNA"/>
</dbReference>
<dbReference type="Proteomes" id="UP000035301">
    <property type="component" value="Unassembled WGS sequence"/>
</dbReference>
<organism evidence="3 4">
    <name type="scientific">Methanoculleus sediminis</name>
    <dbReference type="NCBI Taxonomy" id="1550566"/>
    <lineage>
        <taxon>Archaea</taxon>
        <taxon>Methanobacteriati</taxon>
        <taxon>Methanobacteriota</taxon>
        <taxon>Stenosarchaea group</taxon>
        <taxon>Methanomicrobia</taxon>
        <taxon>Methanomicrobiales</taxon>
        <taxon>Methanomicrobiaceae</taxon>
        <taxon>Methanoculleus</taxon>
    </lineage>
</organism>
<evidence type="ECO:0000259" key="1">
    <source>
        <dbReference type="Pfam" id="PF00534"/>
    </source>
</evidence>
<dbReference type="RefSeq" id="WP_048182559.1">
    <property type="nucleotide sequence ID" value="NZ_JXOJ01000002.1"/>
</dbReference>
<dbReference type="STRING" id="1550566.SZ63_05870"/>
<dbReference type="PATRIC" id="fig|1550566.3.peg.1271"/>
<dbReference type="AlphaFoldDB" id="A0A0H1R058"/>
<dbReference type="SUPFAM" id="SSF53756">
    <property type="entry name" value="UDP-Glycosyltransferase/glycogen phosphorylase"/>
    <property type="match status" value="1"/>
</dbReference>
<dbReference type="Gene3D" id="3.40.50.2000">
    <property type="entry name" value="Glycogen Phosphorylase B"/>
    <property type="match status" value="2"/>
</dbReference>
<gene>
    <name evidence="3" type="ORF">SZ63_05870</name>
</gene>
<dbReference type="InterPro" id="IPR028098">
    <property type="entry name" value="Glyco_trans_4-like_N"/>
</dbReference>
<evidence type="ECO:0000313" key="3">
    <source>
        <dbReference type="EMBL" id="KLK88533.1"/>
    </source>
</evidence>
<evidence type="ECO:0000313" key="4">
    <source>
        <dbReference type="Proteomes" id="UP000035301"/>
    </source>
</evidence>
<dbReference type="PANTHER" id="PTHR45947:SF3">
    <property type="entry name" value="SULFOQUINOVOSYL TRANSFERASE SQD2"/>
    <property type="match status" value="1"/>
</dbReference>
<dbReference type="OrthoDB" id="132546at2157"/>
<feature type="domain" description="Glycosyltransferase subfamily 4-like N-terminal" evidence="2">
    <location>
        <begin position="17"/>
        <end position="203"/>
    </location>
</feature>
<dbReference type="CDD" id="cd03794">
    <property type="entry name" value="GT4_WbuB-like"/>
    <property type="match status" value="1"/>
</dbReference>
<protein>
    <submittedName>
        <fullName evidence="3">Glycosyl transferase</fullName>
    </submittedName>
</protein>
<dbReference type="PANTHER" id="PTHR45947">
    <property type="entry name" value="SULFOQUINOVOSYL TRANSFERASE SQD2"/>
    <property type="match status" value="1"/>
</dbReference>
<evidence type="ECO:0000259" key="2">
    <source>
        <dbReference type="Pfam" id="PF13579"/>
    </source>
</evidence>
<dbReference type="Pfam" id="PF13579">
    <property type="entry name" value="Glyco_trans_4_4"/>
    <property type="match status" value="1"/>
</dbReference>
<dbReference type="GO" id="GO:0016758">
    <property type="term" value="F:hexosyltransferase activity"/>
    <property type="evidence" value="ECO:0007669"/>
    <property type="project" value="TreeGrafter"/>
</dbReference>